<gene>
    <name evidence="14" type="ORF">IQ266_06580</name>
</gene>
<evidence type="ECO:0000256" key="7">
    <source>
        <dbReference type="ARBA" id="ARBA00022982"/>
    </source>
</evidence>
<dbReference type="GO" id="GO:0022904">
    <property type="term" value="P:respiratory electron transport chain"/>
    <property type="evidence" value="ECO:0007669"/>
    <property type="project" value="InterPro"/>
</dbReference>
<reference evidence="14" key="1">
    <citation type="submission" date="2020-10" db="EMBL/GenBank/DDBJ databases">
        <authorList>
            <person name="Castelo-Branco R."/>
            <person name="Eusebio N."/>
            <person name="Adriana R."/>
            <person name="Vieira A."/>
            <person name="Brugerolle De Fraissinette N."/>
            <person name="Rezende De Castro R."/>
            <person name="Schneider M.P."/>
            <person name="Vasconcelos V."/>
            <person name="Leao P.N."/>
        </authorList>
    </citation>
    <scope>NUCLEOTIDE SEQUENCE</scope>
    <source>
        <strain evidence="14">LEGE 11480</strain>
    </source>
</reference>
<dbReference type="InterPro" id="IPR016174">
    <property type="entry name" value="Di-haem_cyt_TM"/>
</dbReference>
<organism evidence="14 15">
    <name type="scientific">Romeriopsis navalis LEGE 11480</name>
    <dbReference type="NCBI Taxonomy" id="2777977"/>
    <lineage>
        <taxon>Bacteria</taxon>
        <taxon>Bacillati</taxon>
        <taxon>Cyanobacteriota</taxon>
        <taxon>Cyanophyceae</taxon>
        <taxon>Leptolyngbyales</taxon>
        <taxon>Leptolyngbyaceae</taxon>
        <taxon>Romeriopsis</taxon>
        <taxon>Romeriopsis navalis</taxon>
    </lineage>
</organism>
<evidence type="ECO:0000256" key="9">
    <source>
        <dbReference type="ARBA" id="ARBA00023004"/>
    </source>
</evidence>
<feature type="transmembrane region" description="Helical" evidence="12">
    <location>
        <begin position="104"/>
        <end position="122"/>
    </location>
</feature>
<sequence>MTSPNQTRASKPPRRSNSAFLHLMSIHWWMARLYVLLLAGGWGMVHVPLPQDGRDFAYDLHKSLGILTLIFLAWRVVILIQVWWRKYTKRPPQVTPAWLHKVMLHTLLYLFMGCVPITGVWLSNAYKAHNVKFFGIAIPDLFPQNTDTVEIARNLHFWLAYSFFALTILHLIAQWKVVRAHWRQVQKFIQIRLLSR</sequence>
<dbReference type="SUPFAM" id="SSF81342">
    <property type="entry name" value="Transmembrane di-heme cytochromes"/>
    <property type="match status" value="1"/>
</dbReference>
<evidence type="ECO:0000256" key="2">
    <source>
        <dbReference type="ARBA" id="ARBA00022448"/>
    </source>
</evidence>
<dbReference type="GO" id="GO:0009055">
    <property type="term" value="F:electron transfer activity"/>
    <property type="evidence" value="ECO:0007669"/>
    <property type="project" value="InterPro"/>
</dbReference>
<dbReference type="AlphaFoldDB" id="A0A928VIV7"/>
<name>A0A928VIV7_9CYAN</name>
<evidence type="ECO:0000256" key="8">
    <source>
        <dbReference type="ARBA" id="ARBA00022989"/>
    </source>
</evidence>
<evidence type="ECO:0000259" key="13">
    <source>
        <dbReference type="Pfam" id="PF01292"/>
    </source>
</evidence>
<keyword evidence="15" id="KW-1185">Reference proteome</keyword>
<evidence type="ECO:0000256" key="6">
    <source>
        <dbReference type="ARBA" id="ARBA00022723"/>
    </source>
</evidence>
<dbReference type="Proteomes" id="UP000625316">
    <property type="component" value="Unassembled WGS sequence"/>
</dbReference>
<keyword evidence="2" id="KW-0813">Transport</keyword>
<comment type="caution">
    <text evidence="14">The sequence shown here is derived from an EMBL/GenBank/DDBJ whole genome shotgun (WGS) entry which is preliminary data.</text>
</comment>
<evidence type="ECO:0000256" key="10">
    <source>
        <dbReference type="ARBA" id="ARBA00023136"/>
    </source>
</evidence>
<keyword evidence="3" id="KW-1003">Cell membrane</keyword>
<keyword evidence="8 12" id="KW-1133">Transmembrane helix</keyword>
<keyword evidence="7" id="KW-0249">Electron transport</keyword>
<evidence type="ECO:0000256" key="11">
    <source>
        <dbReference type="ARBA" id="ARBA00037975"/>
    </source>
</evidence>
<dbReference type="InterPro" id="IPR011577">
    <property type="entry name" value="Cyt_b561_bac/Ni-Hgenase"/>
</dbReference>
<dbReference type="Pfam" id="PF01292">
    <property type="entry name" value="Ni_hydr_CYTB"/>
    <property type="match status" value="1"/>
</dbReference>
<dbReference type="PANTHER" id="PTHR30529:SF1">
    <property type="entry name" value="CYTOCHROME B561 HOMOLOG 2"/>
    <property type="match status" value="1"/>
</dbReference>
<keyword evidence="9" id="KW-0408">Iron</keyword>
<dbReference type="InterPro" id="IPR052168">
    <property type="entry name" value="Cytochrome_b561_oxidase"/>
</dbReference>
<comment type="subcellular location">
    <subcellularLocation>
        <location evidence="1">Cell membrane</location>
        <topology evidence="1">Multi-pass membrane protein</topology>
    </subcellularLocation>
</comment>
<dbReference type="GO" id="GO:0005886">
    <property type="term" value="C:plasma membrane"/>
    <property type="evidence" value="ECO:0007669"/>
    <property type="project" value="UniProtKB-SubCell"/>
</dbReference>
<evidence type="ECO:0000313" key="14">
    <source>
        <dbReference type="EMBL" id="MBE9029428.1"/>
    </source>
</evidence>
<evidence type="ECO:0000313" key="15">
    <source>
        <dbReference type="Proteomes" id="UP000625316"/>
    </source>
</evidence>
<keyword evidence="5 12" id="KW-0812">Transmembrane</keyword>
<comment type="similarity">
    <text evidence="11">Belongs to the cytochrome b561 family.</text>
</comment>
<keyword evidence="4" id="KW-0349">Heme</keyword>
<evidence type="ECO:0000256" key="1">
    <source>
        <dbReference type="ARBA" id="ARBA00004651"/>
    </source>
</evidence>
<dbReference type="PANTHER" id="PTHR30529">
    <property type="entry name" value="CYTOCHROME B561"/>
    <property type="match status" value="1"/>
</dbReference>
<dbReference type="RefSeq" id="WP_264324247.1">
    <property type="nucleotide sequence ID" value="NZ_JADEXQ010000016.1"/>
</dbReference>
<dbReference type="GO" id="GO:0046872">
    <property type="term" value="F:metal ion binding"/>
    <property type="evidence" value="ECO:0007669"/>
    <property type="project" value="UniProtKB-KW"/>
</dbReference>
<keyword evidence="6" id="KW-0479">Metal-binding</keyword>
<evidence type="ECO:0000256" key="5">
    <source>
        <dbReference type="ARBA" id="ARBA00022692"/>
    </source>
</evidence>
<accession>A0A928VIV7</accession>
<feature type="transmembrane region" description="Helical" evidence="12">
    <location>
        <begin position="155"/>
        <end position="173"/>
    </location>
</feature>
<keyword evidence="10 12" id="KW-0472">Membrane</keyword>
<dbReference type="EMBL" id="JADEXQ010000016">
    <property type="protein sequence ID" value="MBE9029428.1"/>
    <property type="molecule type" value="Genomic_DNA"/>
</dbReference>
<evidence type="ECO:0000256" key="12">
    <source>
        <dbReference type="SAM" id="Phobius"/>
    </source>
</evidence>
<dbReference type="Gene3D" id="1.20.950.20">
    <property type="entry name" value="Transmembrane di-heme cytochromes, Chain C"/>
    <property type="match status" value="1"/>
</dbReference>
<feature type="domain" description="Cytochrome b561 bacterial/Ni-hydrogenase" evidence="13">
    <location>
        <begin position="24"/>
        <end position="174"/>
    </location>
</feature>
<evidence type="ECO:0000256" key="3">
    <source>
        <dbReference type="ARBA" id="ARBA00022475"/>
    </source>
</evidence>
<feature type="transmembrane region" description="Helical" evidence="12">
    <location>
        <begin position="20"/>
        <end position="44"/>
    </location>
</feature>
<protein>
    <submittedName>
        <fullName evidence="14">Cytochrome b</fullName>
    </submittedName>
</protein>
<dbReference type="GO" id="GO:0020037">
    <property type="term" value="F:heme binding"/>
    <property type="evidence" value="ECO:0007669"/>
    <property type="project" value="TreeGrafter"/>
</dbReference>
<evidence type="ECO:0000256" key="4">
    <source>
        <dbReference type="ARBA" id="ARBA00022617"/>
    </source>
</evidence>
<feature type="transmembrane region" description="Helical" evidence="12">
    <location>
        <begin position="64"/>
        <end position="84"/>
    </location>
</feature>
<proteinExistence type="inferred from homology"/>